<sequence length="114" mass="11849">MSKENKNILDTKVGKFSILDAVIVGSSKLGTEAVLSKVPMIGNGTFKSGAVKGIGAIVMSLTKQKQLVLSATGIGIDAVEDFILAGSKWLEMRSGNSGNENNSSGQSEVSFLSL</sequence>
<protein>
    <submittedName>
        <fullName evidence="2">Uncharacterized protein</fullName>
    </submittedName>
</protein>
<feature type="region of interest" description="Disordered" evidence="1">
    <location>
        <begin position="94"/>
        <end position="114"/>
    </location>
</feature>
<comment type="caution">
    <text evidence="2">The sequence shown here is derived from an EMBL/GenBank/DDBJ whole genome shotgun (WGS) entry which is preliminary data.</text>
</comment>
<evidence type="ECO:0000256" key="1">
    <source>
        <dbReference type="SAM" id="MobiDB-lite"/>
    </source>
</evidence>
<accession>A0A0F9LUB7</accession>
<name>A0A0F9LUB7_9ZZZZ</name>
<dbReference type="AlphaFoldDB" id="A0A0F9LUB7"/>
<evidence type="ECO:0000313" key="2">
    <source>
        <dbReference type="EMBL" id="KKM90701.1"/>
    </source>
</evidence>
<proteinExistence type="predicted"/>
<organism evidence="2">
    <name type="scientific">marine sediment metagenome</name>
    <dbReference type="NCBI Taxonomy" id="412755"/>
    <lineage>
        <taxon>unclassified sequences</taxon>
        <taxon>metagenomes</taxon>
        <taxon>ecological metagenomes</taxon>
    </lineage>
</organism>
<gene>
    <name evidence="2" type="ORF">LCGC14_1236060</name>
</gene>
<reference evidence="2" key="1">
    <citation type="journal article" date="2015" name="Nature">
        <title>Complex archaea that bridge the gap between prokaryotes and eukaryotes.</title>
        <authorList>
            <person name="Spang A."/>
            <person name="Saw J.H."/>
            <person name="Jorgensen S.L."/>
            <person name="Zaremba-Niedzwiedzka K."/>
            <person name="Martijn J."/>
            <person name="Lind A.E."/>
            <person name="van Eijk R."/>
            <person name="Schleper C."/>
            <person name="Guy L."/>
            <person name="Ettema T.J."/>
        </authorList>
    </citation>
    <scope>NUCLEOTIDE SEQUENCE</scope>
</reference>
<dbReference type="EMBL" id="LAZR01006640">
    <property type="protein sequence ID" value="KKM90701.1"/>
    <property type="molecule type" value="Genomic_DNA"/>
</dbReference>